<reference evidence="5 6" key="1">
    <citation type="submission" date="2020-08" db="EMBL/GenBank/DDBJ databases">
        <title>Novel species isolated from subtropical streams in China.</title>
        <authorList>
            <person name="Lu H."/>
        </authorList>
    </citation>
    <scope>NUCLEOTIDE SEQUENCE [LARGE SCALE GENOMIC DNA]</scope>
    <source>
        <strain evidence="5 6">CY18W</strain>
    </source>
</reference>
<dbReference type="SMART" id="SM00656">
    <property type="entry name" value="Amb_all"/>
    <property type="match status" value="1"/>
</dbReference>
<evidence type="ECO:0000313" key="5">
    <source>
        <dbReference type="EMBL" id="MBC3917290.1"/>
    </source>
</evidence>
<evidence type="ECO:0000259" key="4">
    <source>
        <dbReference type="SMART" id="SM00656"/>
    </source>
</evidence>
<dbReference type="RefSeq" id="WP_186946523.1">
    <property type="nucleotide sequence ID" value="NZ_JACOGF010000003.1"/>
</dbReference>
<dbReference type="Pfam" id="PF00544">
    <property type="entry name" value="Pectate_lyase_4"/>
    <property type="match status" value="1"/>
</dbReference>
<evidence type="ECO:0000313" key="6">
    <source>
        <dbReference type="Proteomes" id="UP000650424"/>
    </source>
</evidence>
<dbReference type="InterPro" id="IPR011050">
    <property type="entry name" value="Pectin_lyase_fold/virulence"/>
</dbReference>
<sequence length="353" mass="37123">MKVHFLKLTVLAAGIAAGAHAIAGPVGYGAATTGGGSKTPVVVATMAAMQAEIDKYSGSGGLVLSYTGKFNYATITDVCAQWKKAAQTVEIKNKSDITIKGTGDSSANFGIHVVGDAHNVIIQNMTIGLLQGGEDADSISIEGNSTGKPSNVWIDHNTIFASLTMCSGAGDASFDGGIDMKKGANNITVSYNYIYDYQKVALNGYSDSDTLNAGSRTTYHNNRFENVKARLPLLRYGKAHLFNNYFGNIHTSAINPRMGAQVLVESNYFENVVNPVTSRDSSAIGYWELKNNFVGSGITWTVPDSTSKPYVNATDWATTKAYGATGYSYTAAAAAGVKAKAAATAGARTNLAQ</sequence>
<protein>
    <submittedName>
        <fullName evidence="5">Polysaccharide lyase family 1 protein</fullName>
    </submittedName>
</protein>
<feature type="domain" description="Pectate lyase" evidence="4">
    <location>
        <begin position="39"/>
        <end position="275"/>
    </location>
</feature>
<keyword evidence="2" id="KW-0119">Carbohydrate metabolism</keyword>
<dbReference type="GO" id="GO:0016829">
    <property type="term" value="F:lyase activity"/>
    <property type="evidence" value="ECO:0007669"/>
    <property type="project" value="UniProtKB-KW"/>
</dbReference>
<feature type="signal peptide" evidence="3">
    <location>
        <begin position="1"/>
        <end position="23"/>
    </location>
</feature>
<organism evidence="5 6">
    <name type="scientific">Undibacterium hunanense</name>
    <dbReference type="NCBI Taxonomy" id="2762292"/>
    <lineage>
        <taxon>Bacteria</taxon>
        <taxon>Pseudomonadati</taxon>
        <taxon>Pseudomonadota</taxon>
        <taxon>Betaproteobacteria</taxon>
        <taxon>Burkholderiales</taxon>
        <taxon>Oxalobacteraceae</taxon>
        <taxon>Undibacterium</taxon>
    </lineage>
</organism>
<feature type="chain" id="PRO_5046657201" evidence="3">
    <location>
        <begin position="24"/>
        <end position="353"/>
    </location>
</feature>
<accession>A0ABR6ZN17</accession>
<dbReference type="Gene3D" id="2.160.20.10">
    <property type="entry name" value="Single-stranded right-handed beta-helix, Pectin lyase-like"/>
    <property type="match status" value="1"/>
</dbReference>
<comment type="caution">
    <text evidence="5">The sequence shown here is derived from an EMBL/GenBank/DDBJ whole genome shotgun (WGS) entry which is preliminary data.</text>
</comment>
<dbReference type="PANTHER" id="PTHR31683">
    <property type="entry name" value="PECTATE LYASE 18-RELATED"/>
    <property type="match status" value="1"/>
</dbReference>
<keyword evidence="3" id="KW-0732">Signal</keyword>
<name>A0ABR6ZN17_9BURK</name>
<dbReference type="PANTHER" id="PTHR31683:SF18">
    <property type="entry name" value="PECTATE LYASE 21-RELATED"/>
    <property type="match status" value="1"/>
</dbReference>
<keyword evidence="1 2" id="KW-0456">Lyase</keyword>
<dbReference type="Proteomes" id="UP000650424">
    <property type="component" value="Unassembled WGS sequence"/>
</dbReference>
<evidence type="ECO:0000256" key="3">
    <source>
        <dbReference type="SAM" id="SignalP"/>
    </source>
</evidence>
<dbReference type="EMBL" id="JACOGF010000003">
    <property type="protein sequence ID" value="MBC3917290.1"/>
    <property type="molecule type" value="Genomic_DNA"/>
</dbReference>
<keyword evidence="2" id="KW-0624">Polysaccharide degradation</keyword>
<gene>
    <name evidence="5" type="ORF">H8L32_07375</name>
</gene>
<evidence type="ECO:0000256" key="1">
    <source>
        <dbReference type="ARBA" id="ARBA00023239"/>
    </source>
</evidence>
<dbReference type="InterPro" id="IPR045032">
    <property type="entry name" value="PEL"/>
</dbReference>
<keyword evidence="6" id="KW-1185">Reference proteome</keyword>
<proteinExistence type="inferred from homology"/>
<comment type="subcellular location">
    <subcellularLocation>
        <location evidence="2">Secreted</location>
    </subcellularLocation>
</comment>
<keyword evidence="2" id="KW-0964">Secreted</keyword>
<evidence type="ECO:0000256" key="2">
    <source>
        <dbReference type="RuleBase" id="RU361173"/>
    </source>
</evidence>
<comment type="similarity">
    <text evidence="2">Belongs to the polysaccharide lyase 1 family.</text>
</comment>
<dbReference type="InterPro" id="IPR002022">
    <property type="entry name" value="Pec_lyase"/>
</dbReference>
<dbReference type="InterPro" id="IPR012334">
    <property type="entry name" value="Pectin_lyas_fold"/>
</dbReference>
<dbReference type="SUPFAM" id="SSF51126">
    <property type="entry name" value="Pectin lyase-like"/>
    <property type="match status" value="1"/>
</dbReference>